<sequence>LEWWNASVTEGEDNGWFPHNEALQQLILEKKADIGDLLPAVASDVTYTSTGTWLGRDDGGTAWTSGCRSGPRSARVYISEMEVMICGMGHLLLSGYLGPRDTRAVTLTRGPSALLIHGPTAAARRRAGVTIHTDNFAARWTRRVDLDDMFALYLVIYVSHNCLLPLPAAVNYVGAPANPDGDKRYLRLIGELDNRLAAVRGSGGTPTIIATPSPAQKPSESESRESQTRTRAKATIRTALAILTFTQQGDAWKCTFTPSTVGNNPGRIVDRHGGSARIQALAEHLHSSYMEQAKNRDRLFYLVDRNPSMPALRELAEFVLKGRFERDANKGQHDKAGGFFAFFHFIPDDAKSAELRRKQEAQEMMRNRQADHNAKEQVNKANLQYHCRTGLDTPMEFFVACANAMAAYSGLVDFDTEDIAMEKMPFLAFVPADLEDLINNARGREKMLSLSAREQIMLVYMALDIIHAAYVGYFRFLTEAVYLAVEQGETVDADDLCQVYQEYLNSRKELALIVHGTGRPKKTPSFENSPYAQLPAVETPSPGAAGASGGKTEPTSKQRGYLLCMSSGTTLPMPKRSEYPAGTTPAQMLCPHDAMFGYSCDRSCGMHHITNRNSASGYPKGYLPVIHKFVRNNPDKVCWHPLEARNVCIDVNHASEGNDDGNDAAARERKRKSEKKARKAAKRSKKDKDRASDCHQPSVTLDGARPAKRRPLGGSTFAKPVALRQPAPPSVRTAIATAVARGHTRLRLPPGGARTGTSRVARGTAVGGTKPPLPAPRRALPSAQPCGAGTRTSAAPEGQQARAAVHAATRPPTSGNKRAARASTEQLHRSWRAASIKDMKSHERHSYLVAHNKKYRGIDSALVDPTEGKPELRTIGGLYSGLQSLFGRRAPPPSQTWRQSLPTRAELHRGRMGRPDIRHSFSQEACFETCLFPLLTSGYLDFTSFASLGAINPLLTHMARMIVGLNDYDFTWLAADDPNWKSQQQIPTAHVRAATAALFHYRMHAPDVVRWLGGTYTGEYRFDQDIVPTLQRLGIDPLLIAHYVRATTVGCPNHFVAESSRDNFMLHWRKGNHPTVATYVTQVMNTMEKEHRNRFNLPLPVYLARFIPHLFLTPQAMLVKGDDKARLIFDASVRWTAEALPINRMTSTRFGTELPCLYGNTMQQVLERIYDLRITFPSRDIVVHANDVKSCFRQLKLHPDVMPAFSIMVADFLFLQTALPFGTDFSPQNWEVCRRIIEALSERLFADKTLRAKHRKYLDRIKFGQSLTRKPKHVVVAKACSQRQGILDGDGKQRPTPHRLFVDDGIYAEVFKRRRIEQAIAASIEAIFIVLGRSELDKRQDPISFDKLEEMLVNYFNKVLGVLVDTRRMDVGVPDAFVADVLRLLRNYHPGRKSFQVRHMEQLTGKLIFIAGTASWLKFLLPSLFTSVAAAVGANYEYLAGSNKEFRRMLKLSRDPFADEDNRSFAQGKTAKAAHACRRTHFINTTLREELHLITKVLAASRTGLSLRTPIAHLIRRDPSACAWSDSCLYAAGGFSFDMKFWWYLEWPPEVRKYTLKYNRTKENGEIISINVLEFAGMIINYAAAYHFYKESPDTSDPHPLVRLFGDNSTAESWMRKSCTKSMPGRALGRLLCALMIGNPVGLDIEHVTSEDNDLADAISRFKSNASWMQALPTKLAAALAPYGSDLAAEVDRSNGRKQQGTDRSRADHYLRWFHHLVDGEDIDPRLPDAPVQARNYVLACYTVALIRGETIKGLRIKLATLNKYVTAAVKIMSACQVLGCDMNPRNSPIDYVTILLDAVHKYEGVKRRREMIYDDMFHDMLAHARLRDPDGREAAILDWLILSRYTGFRAEEYCQKATKRYEEVDVPPRLWEGERTKAFIASDFEFFDERYRPLSDITTHTDISSVRYVRIRWRWQKNLDHGECIPYERDLDSPAFCPVRAALRIYQRALRLDVRALHPIGVFRRASAAGGVPGTRYQFLRGREDIQAFIRASAARVFGLSSKDPALTNWTSHSPRVTACNLLHRQNVSDSYIQQRLRWRSDAFKVYLRNNVYSAARHRQALLITPANLPTLRDSAGNVIPRVRPASEEDEITRVLRVPVGGTTPAA</sequence>
<dbReference type="GO" id="GO:0015074">
    <property type="term" value="P:DNA integration"/>
    <property type="evidence" value="ECO:0007669"/>
    <property type="project" value="InterPro"/>
</dbReference>
<feature type="compositionally biased region" description="Basic and acidic residues" evidence="2">
    <location>
        <begin position="219"/>
        <end position="228"/>
    </location>
</feature>
<dbReference type="GO" id="GO:0003677">
    <property type="term" value="F:DNA binding"/>
    <property type="evidence" value="ECO:0007669"/>
    <property type="project" value="InterPro"/>
</dbReference>
<feature type="region of interest" description="Disordered" evidence="2">
    <location>
        <begin position="519"/>
        <end position="557"/>
    </location>
</feature>
<proteinExistence type="predicted"/>
<feature type="region of interest" description="Disordered" evidence="2">
    <location>
        <begin position="653"/>
        <end position="729"/>
    </location>
</feature>
<feature type="region of interest" description="Disordered" evidence="2">
    <location>
        <begin position="746"/>
        <end position="826"/>
    </location>
</feature>
<keyword evidence="4" id="KW-1185">Reference proteome</keyword>
<protein>
    <submittedName>
        <fullName evidence="3">Uncharacterized protein</fullName>
    </submittedName>
</protein>
<dbReference type="InterPro" id="IPR052055">
    <property type="entry name" value="Hepadnavirus_pol/RT"/>
</dbReference>
<dbReference type="InterPro" id="IPR011010">
    <property type="entry name" value="DNA_brk_join_enz"/>
</dbReference>
<dbReference type="PANTHER" id="PTHR33050">
    <property type="entry name" value="REVERSE TRANSCRIPTASE DOMAIN-CONTAINING PROTEIN"/>
    <property type="match status" value="1"/>
</dbReference>
<evidence type="ECO:0000256" key="2">
    <source>
        <dbReference type="SAM" id="MobiDB-lite"/>
    </source>
</evidence>
<evidence type="ECO:0000313" key="4">
    <source>
        <dbReference type="Proteomes" id="UP000266841"/>
    </source>
</evidence>
<dbReference type="PANTHER" id="PTHR33050:SF7">
    <property type="entry name" value="RIBONUCLEASE H"/>
    <property type="match status" value="1"/>
</dbReference>
<dbReference type="EMBL" id="AGNL01018293">
    <property type="protein sequence ID" value="EJK63359.1"/>
    <property type="molecule type" value="Genomic_DNA"/>
</dbReference>
<dbReference type="Proteomes" id="UP000266841">
    <property type="component" value="Unassembled WGS sequence"/>
</dbReference>
<evidence type="ECO:0000313" key="3">
    <source>
        <dbReference type="EMBL" id="EJK63359.1"/>
    </source>
</evidence>
<dbReference type="GO" id="GO:0006310">
    <property type="term" value="P:DNA recombination"/>
    <property type="evidence" value="ECO:0007669"/>
    <property type="project" value="UniProtKB-KW"/>
</dbReference>
<dbReference type="InterPro" id="IPR013762">
    <property type="entry name" value="Integrase-like_cat_sf"/>
</dbReference>
<feature type="region of interest" description="Disordered" evidence="2">
    <location>
        <begin position="203"/>
        <end position="231"/>
    </location>
</feature>
<accession>K0SEE4</accession>
<feature type="compositionally biased region" description="Polar residues" evidence="2">
    <location>
        <begin position="208"/>
        <end position="218"/>
    </location>
</feature>
<gene>
    <name evidence="3" type="ORF">THAOC_15983</name>
</gene>
<dbReference type="SUPFAM" id="SSF56349">
    <property type="entry name" value="DNA breaking-rejoining enzymes"/>
    <property type="match status" value="1"/>
</dbReference>
<reference evidence="3 4" key="1">
    <citation type="journal article" date="2012" name="Genome Biol.">
        <title>Genome and low-iron response of an oceanic diatom adapted to chronic iron limitation.</title>
        <authorList>
            <person name="Lommer M."/>
            <person name="Specht M."/>
            <person name="Roy A.S."/>
            <person name="Kraemer L."/>
            <person name="Andreson R."/>
            <person name="Gutowska M.A."/>
            <person name="Wolf J."/>
            <person name="Bergner S.V."/>
            <person name="Schilhabel M.B."/>
            <person name="Klostermeier U.C."/>
            <person name="Beiko R.G."/>
            <person name="Rosenstiel P."/>
            <person name="Hippler M."/>
            <person name="Laroche J."/>
        </authorList>
    </citation>
    <scope>NUCLEOTIDE SEQUENCE [LARGE SCALE GENOMIC DNA]</scope>
    <source>
        <strain evidence="3 4">CCMP1005</strain>
    </source>
</reference>
<name>K0SEE4_THAOC</name>
<organism evidence="3 4">
    <name type="scientific">Thalassiosira oceanica</name>
    <name type="common">Marine diatom</name>
    <dbReference type="NCBI Taxonomy" id="159749"/>
    <lineage>
        <taxon>Eukaryota</taxon>
        <taxon>Sar</taxon>
        <taxon>Stramenopiles</taxon>
        <taxon>Ochrophyta</taxon>
        <taxon>Bacillariophyta</taxon>
        <taxon>Coscinodiscophyceae</taxon>
        <taxon>Thalassiosirophycidae</taxon>
        <taxon>Thalassiosirales</taxon>
        <taxon>Thalassiosiraceae</taxon>
        <taxon>Thalassiosira</taxon>
    </lineage>
</organism>
<feature type="non-terminal residue" evidence="3">
    <location>
        <position position="1"/>
    </location>
</feature>
<keyword evidence="1" id="KW-0233">DNA recombination</keyword>
<evidence type="ECO:0000256" key="1">
    <source>
        <dbReference type="ARBA" id="ARBA00023172"/>
    </source>
</evidence>
<feature type="compositionally biased region" description="Basic residues" evidence="2">
    <location>
        <begin position="668"/>
        <end position="685"/>
    </location>
</feature>
<dbReference type="Gene3D" id="1.10.443.10">
    <property type="entry name" value="Intergrase catalytic core"/>
    <property type="match status" value="1"/>
</dbReference>
<comment type="caution">
    <text evidence="3">The sequence shown here is derived from an EMBL/GenBank/DDBJ whole genome shotgun (WGS) entry which is preliminary data.</text>
</comment>